<comment type="caution">
    <text evidence="10">The sequence shown here is derived from an EMBL/GenBank/DDBJ whole genome shotgun (WGS) entry which is preliminary data.</text>
</comment>
<organism evidence="10 11">
    <name type="scientific">Oleomonas cavernae</name>
    <dbReference type="NCBI Taxonomy" id="2320859"/>
    <lineage>
        <taxon>Bacteria</taxon>
        <taxon>Pseudomonadati</taxon>
        <taxon>Pseudomonadota</taxon>
        <taxon>Alphaproteobacteria</taxon>
        <taxon>Acetobacterales</taxon>
        <taxon>Acetobacteraceae</taxon>
        <taxon>Oleomonas</taxon>
    </lineage>
</organism>
<dbReference type="InterPro" id="IPR036259">
    <property type="entry name" value="MFS_trans_sf"/>
</dbReference>
<evidence type="ECO:0000313" key="11">
    <source>
        <dbReference type="Proteomes" id="UP000284605"/>
    </source>
</evidence>
<feature type="transmembrane region" description="Helical" evidence="8">
    <location>
        <begin position="285"/>
        <end position="304"/>
    </location>
</feature>
<evidence type="ECO:0000256" key="2">
    <source>
        <dbReference type="ARBA" id="ARBA00008335"/>
    </source>
</evidence>
<evidence type="ECO:0000256" key="4">
    <source>
        <dbReference type="ARBA" id="ARBA00022475"/>
    </source>
</evidence>
<evidence type="ECO:0000256" key="5">
    <source>
        <dbReference type="ARBA" id="ARBA00022692"/>
    </source>
</evidence>
<feature type="transmembrane region" description="Helical" evidence="8">
    <location>
        <begin position="140"/>
        <end position="159"/>
    </location>
</feature>
<feature type="transmembrane region" description="Helical" evidence="8">
    <location>
        <begin position="223"/>
        <end position="245"/>
    </location>
</feature>
<feature type="transmembrane region" description="Helical" evidence="8">
    <location>
        <begin position="376"/>
        <end position="395"/>
    </location>
</feature>
<feature type="transmembrane region" description="Helical" evidence="8">
    <location>
        <begin position="171"/>
        <end position="193"/>
    </location>
</feature>
<evidence type="ECO:0000256" key="8">
    <source>
        <dbReference type="SAM" id="Phobius"/>
    </source>
</evidence>
<gene>
    <name evidence="10" type="ORF">D3874_17200</name>
</gene>
<dbReference type="PANTHER" id="PTHR43271">
    <property type="entry name" value="BLL2771 PROTEIN"/>
    <property type="match status" value="1"/>
</dbReference>
<feature type="transmembrane region" description="Helical" evidence="8">
    <location>
        <begin position="347"/>
        <end position="370"/>
    </location>
</feature>
<dbReference type="Pfam" id="PF07690">
    <property type="entry name" value="MFS_1"/>
    <property type="match status" value="2"/>
</dbReference>
<dbReference type="CDD" id="cd17324">
    <property type="entry name" value="MFS_NepI_like"/>
    <property type="match status" value="1"/>
</dbReference>
<sequence length="398" mass="40667">MNTADTPRWIVRGTPAYRRVTLALFLAGFSTLSLLYCVQPLLPLFATTFGVSPAASSLALSLSTVLLALAILCAGALSETLGRKPLMLVSLFASASLNLATAFAPDWGSLLALRALEGIALGGVPAVAMAYLADEIEPGGLGLAVGVYVGGTAFGGMVGRVGSGLLADYASWHWAVGVVGAFGLLSAGAFALLMPAARRPPAGAGLGLGFHLRAWGRHLGRPGLPWLFAVGFFAMGGFVTSYNYVGFHLAAAPYGLSQAAAGLIFTVYLFGMAGSSGAGGLADRIGRGPVMTGSISLALVGLLLTLAGPLALVIAGIALMTLGYFATHAVASSWVGPLADEARGHAAALYLLAYYLGSSLMGTLGGWFWAWGHWPAVVGFVGAQFAVVLAIAIRLHRA</sequence>
<reference evidence="10 11" key="1">
    <citation type="submission" date="2018-09" db="EMBL/GenBank/DDBJ databases">
        <authorList>
            <person name="Zhu H."/>
        </authorList>
    </citation>
    <scope>NUCLEOTIDE SEQUENCE [LARGE SCALE GENOMIC DNA]</scope>
    <source>
        <strain evidence="10 11">K1W22B-8</strain>
    </source>
</reference>
<feature type="transmembrane region" description="Helical" evidence="8">
    <location>
        <begin position="20"/>
        <end position="42"/>
    </location>
</feature>
<keyword evidence="11" id="KW-1185">Reference proteome</keyword>
<dbReference type="PANTHER" id="PTHR43271:SF1">
    <property type="entry name" value="INNER MEMBRANE TRANSPORT PROTEIN YNFM"/>
    <property type="match status" value="1"/>
</dbReference>
<accession>A0A418WEU8</accession>
<keyword evidence="6 8" id="KW-1133">Transmembrane helix</keyword>
<feature type="transmembrane region" description="Helical" evidence="8">
    <location>
        <begin position="54"/>
        <end position="74"/>
    </location>
</feature>
<dbReference type="Proteomes" id="UP000284605">
    <property type="component" value="Unassembled WGS sequence"/>
</dbReference>
<dbReference type="AlphaFoldDB" id="A0A418WEU8"/>
<keyword evidence="3" id="KW-0813">Transport</keyword>
<dbReference type="RefSeq" id="WP_119779163.1">
    <property type="nucleotide sequence ID" value="NZ_QYUK01000011.1"/>
</dbReference>
<evidence type="ECO:0000256" key="6">
    <source>
        <dbReference type="ARBA" id="ARBA00022989"/>
    </source>
</evidence>
<name>A0A418WEU8_9PROT</name>
<keyword evidence="7 8" id="KW-0472">Membrane</keyword>
<evidence type="ECO:0000259" key="9">
    <source>
        <dbReference type="PROSITE" id="PS50850"/>
    </source>
</evidence>
<keyword evidence="5 8" id="KW-0812">Transmembrane</keyword>
<feature type="transmembrane region" description="Helical" evidence="8">
    <location>
        <begin position="111"/>
        <end position="133"/>
    </location>
</feature>
<dbReference type="PROSITE" id="PS50850">
    <property type="entry name" value="MFS"/>
    <property type="match status" value="1"/>
</dbReference>
<evidence type="ECO:0000256" key="7">
    <source>
        <dbReference type="ARBA" id="ARBA00023136"/>
    </source>
</evidence>
<dbReference type="EMBL" id="QYUK01000011">
    <property type="protein sequence ID" value="RJF88527.1"/>
    <property type="molecule type" value="Genomic_DNA"/>
</dbReference>
<dbReference type="GO" id="GO:0022857">
    <property type="term" value="F:transmembrane transporter activity"/>
    <property type="evidence" value="ECO:0007669"/>
    <property type="project" value="InterPro"/>
</dbReference>
<feature type="transmembrane region" description="Helical" evidence="8">
    <location>
        <begin position="310"/>
        <end position="335"/>
    </location>
</feature>
<dbReference type="InterPro" id="IPR020846">
    <property type="entry name" value="MFS_dom"/>
</dbReference>
<protein>
    <submittedName>
        <fullName evidence="10">MFS transporter</fullName>
    </submittedName>
</protein>
<keyword evidence="4" id="KW-1003">Cell membrane</keyword>
<feature type="transmembrane region" description="Helical" evidence="8">
    <location>
        <begin position="251"/>
        <end position="273"/>
    </location>
</feature>
<evidence type="ECO:0000256" key="3">
    <source>
        <dbReference type="ARBA" id="ARBA00022448"/>
    </source>
</evidence>
<dbReference type="OrthoDB" id="63984at2"/>
<feature type="domain" description="Major facilitator superfamily (MFS) profile" evidence="9">
    <location>
        <begin position="16"/>
        <end position="398"/>
    </location>
</feature>
<dbReference type="GO" id="GO:0005886">
    <property type="term" value="C:plasma membrane"/>
    <property type="evidence" value="ECO:0007669"/>
    <property type="project" value="UniProtKB-SubCell"/>
</dbReference>
<feature type="transmembrane region" description="Helical" evidence="8">
    <location>
        <begin position="86"/>
        <end position="105"/>
    </location>
</feature>
<evidence type="ECO:0000313" key="10">
    <source>
        <dbReference type="EMBL" id="RJF88527.1"/>
    </source>
</evidence>
<comment type="subcellular location">
    <subcellularLocation>
        <location evidence="1">Cell membrane</location>
        <topology evidence="1">Multi-pass membrane protein</topology>
    </subcellularLocation>
</comment>
<comment type="similarity">
    <text evidence="2">Belongs to the major facilitator superfamily.</text>
</comment>
<dbReference type="SUPFAM" id="SSF103473">
    <property type="entry name" value="MFS general substrate transporter"/>
    <property type="match status" value="1"/>
</dbReference>
<dbReference type="InterPro" id="IPR011701">
    <property type="entry name" value="MFS"/>
</dbReference>
<dbReference type="Gene3D" id="1.20.1250.20">
    <property type="entry name" value="MFS general substrate transporter like domains"/>
    <property type="match status" value="1"/>
</dbReference>
<proteinExistence type="inferred from homology"/>
<evidence type="ECO:0000256" key="1">
    <source>
        <dbReference type="ARBA" id="ARBA00004651"/>
    </source>
</evidence>